<comment type="caution">
    <text evidence="1">The sequence shown here is derived from an EMBL/GenBank/DDBJ whole genome shotgun (WGS) entry which is preliminary data.</text>
</comment>
<evidence type="ECO:0000313" key="1">
    <source>
        <dbReference type="EMBL" id="ORB03244.1"/>
    </source>
</evidence>
<reference evidence="1 2" key="1">
    <citation type="submission" date="2017-02" db="EMBL/GenBank/DDBJ databases">
        <title>The new phylogeny of genus Mycobacterium.</title>
        <authorList>
            <person name="Tortoli E."/>
            <person name="Trovato A."/>
            <person name="Cirillo D.M."/>
        </authorList>
    </citation>
    <scope>NUCLEOTIDE SEQUENCE [LARGE SCALE GENOMIC DNA]</scope>
    <source>
        <strain evidence="1 2">DSM 45633</strain>
    </source>
</reference>
<proteinExistence type="predicted"/>
<dbReference type="AlphaFoldDB" id="A0A7I7RAU7"/>
<sequence>MLVVLTMLLVAAICFLLWPSDHSQDNGHAPPMVRVQSEAAPGRDGGIGGNLLQRDPLQDAFRAPDQDDCESCQLPFVPFFGTRAGVSCEINYRRGELRDSAYCMSMNPPQHVTMDTDGELAICGDNVECLSDPPYDQPTLPFGQSAGAGPFTCRSEATGVTCTVSPSERGFAISSAGIEPVG</sequence>
<accession>A0A7I7RAU7</accession>
<keyword evidence="2" id="KW-1185">Reference proteome</keyword>
<gene>
    <name evidence="1" type="ORF">BST33_04710</name>
</gene>
<protein>
    <submittedName>
        <fullName evidence="1">Uncharacterized protein</fullName>
    </submittedName>
</protein>
<evidence type="ECO:0000313" key="2">
    <source>
        <dbReference type="Proteomes" id="UP000192320"/>
    </source>
</evidence>
<name>A0A7I7RAU7_9MYCO</name>
<dbReference type="EMBL" id="MVHZ01000003">
    <property type="protein sequence ID" value="ORB03244.1"/>
    <property type="molecule type" value="Genomic_DNA"/>
</dbReference>
<dbReference type="Proteomes" id="UP000192320">
    <property type="component" value="Unassembled WGS sequence"/>
</dbReference>
<organism evidence="1 2">
    <name type="scientific">Mycolicibacter minnesotensis</name>
    <dbReference type="NCBI Taxonomy" id="1118379"/>
    <lineage>
        <taxon>Bacteria</taxon>
        <taxon>Bacillati</taxon>
        <taxon>Actinomycetota</taxon>
        <taxon>Actinomycetes</taxon>
        <taxon>Mycobacteriales</taxon>
        <taxon>Mycobacteriaceae</taxon>
        <taxon>Mycolicibacter</taxon>
    </lineage>
</organism>